<dbReference type="SUPFAM" id="SSF48179">
    <property type="entry name" value="6-phosphogluconate dehydrogenase C-terminal domain-like"/>
    <property type="match status" value="1"/>
</dbReference>
<evidence type="ECO:0000256" key="3">
    <source>
        <dbReference type="ARBA" id="ARBA00023002"/>
    </source>
</evidence>
<feature type="domain" description="Pyrroline-5-carboxylate reductase dimerisation" evidence="9">
    <location>
        <begin position="159"/>
        <end position="263"/>
    </location>
</feature>
<evidence type="ECO:0000256" key="5">
    <source>
        <dbReference type="NCBIfam" id="TIGR00112"/>
    </source>
</evidence>
<dbReference type="Pfam" id="PF14748">
    <property type="entry name" value="P5CR_dimer"/>
    <property type="match status" value="1"/>
</dbReference>
<keyword evidence="4" id="KW-0963">Cytoplasm</keyword>
<dbReference type="InterPro" id="IPR000304">
    <property type="entry name" value="Pyrroline-COOH_reductase"/>
</dbReference>
<comment type="function">
    <text evidence="4">Catalyzes the reduction of 1-pyrroline-5-carboxylate (PCA) to L-proline.</text>
</comment>
<dbReference type="PANTHER" id="PTHR11645:SF0">
    <property type="entry name" value="PYRROLINE-5-CARBOXYLATE REDUCTASE 3"/>
    <property type="match status" value="1"/>
</dbReference>
<proteinExistence type="inferred from homology"/>
<reference evidence="10 11" key="1">
    <citation type="journal article" date="2007" name="Environ. Microbiol.">
        <title>Whole-genome analysis of the ammonia-oxidizing bacterium, Nitrosomonas eutropha C91: implications for niche adaptation.</title>
        <authorList>
            <person name="Stein L.Y."/>
            <person name="Arp D.J."/>
            <person name="Berube P.M."/>
            <person name="Chain P.S."/>
            <person name="Hauser L."/>
            <person name="Jetten M.S."/>
            <person name="Klotz M.G."/>
            <person name="Larimer F.W."/>
            <person name="Norton J.M."/>
            <person name="Op den Camp H.J.M."/>
            <person name="Shin M."/>
            <person name="Wei X."/>
        </authorList>
    </citation>
    <scope>NUCLEOTIDE SEQUENCE [LARGE SCALE GENOMIC DNA]</scope>
    <source>
        <strain evidence="11">DSM 101675 / C91 / Nm57</strain>
    </source>
</reference>
<dbReference type="InterPro" id="IPR028939">
    <property type="entry name" value="P5C_Rdtase_cat_N"/>
</dbReference>
<dbReference type="InterPro" id="IPR036291">
    <property type="entry name" value="NAD(P)-bd_dom_sf"/>
</dbReference>
<comment type="subcellular location">
    <subcellularLocation>
        <location evidence="4">Cytoplasm</location>
    </subcellularLocation>
</comment>
<dbReference type="STRING" id="335283.Neut_2148"/>
<keyword evidence="3 4" id="KW-0560">Oxidoreductase</keyword>
<protein>
    <recommendedName>
        <fullName evidence="4 5">Pyrroline-5-carboxylate reductase</fullName>
        <shortName evidence="4">P5C reductase</shortName>
        <shortName evidence="4">P5CR</shortName>
        <ecNumber evidence="4 5">1.5.1.2</ecNumber>
    </recommendedName>
    <alternativeName>
        <fullName evidence="4">PCA reductase</fullName>
    </alternativeName>
</protein>
<evidence type="ECO:0000256" key="2">
    <source>
        <dbReference type="ARBA" id="ARBA00022857"/>
    </source>
</evidence>
<dbReference type="Gene3D" id="1.10.3730.10">
    <property type="entry name" value="ProC C-terminal domain-like"/>
    <property type="match status" value="1"/>
</dbReference>
<evidence type="ECO:0000256" key="6">
    <source>
        <dbReference type="PIRSR" id="PIRSR000193-1"/>
    </source>
</evidence>
<dbReference type="eggNOG" id="COG0345">
    <property type="taxonomic scope" value="Bacteria"/>
</dbReference>
<comment type="pathway">
    <text evidence="4 7">Amino-acid biosynthesis; L-proline biosynthesis; L-proline from L-glutamate 5-semialdehyde: step 1/1.</text>
</comment>
<comment type="catalytic activity">
    <reaction evidence="4 7">
        <text>L-proline + NADP(+) = (S)-1-pyrroline-5-carboxylate + NADPH + 2 H(+)</text>
        <dbReference type="Rhea" id="RHEA:14109"/>
        <dbReference type="ChEBI" id="CHEBI:15378"/>
        <dbReference type="ChEBI" id="CHEBI:17388"/>
        <dbReference type="ChEBI" id="CHEBI:57783"/>
        <dbReference type="ChEBI" id="CHEBI:58349"/>
        <dbReference type="ChEBI" id="CHEBI:60039"/>
        <dbReference type="EC" id="1.5.1.2"/>
    </reaction>
</comment>
<dbReference type="GO" id="GO:0004735">
    <property type="term" value="F:pyrroline-5-carboxylate reductase activity"/>
    <property type="evidence" value="ECO:0007669"/>
    <property type="project" value="UniProtKB-UniRule"/>
</dbReference>
<evidence type="ECO:0000256" key="7">
    <source>
        <dbReference type="RuleBase" id="RU003903"/>
    </source>
</evidence>
<feature type="domain" description="Pyrroline-5-carboxylate reductase catalytic N-terminal" evidence="8">
    <location>
        <begin position="3"/>
        <end position="95"/>
    </location>
</feature>
<comment type="similarity">
    <text evidence="1 4 7">Belongs to the pyrroline-5-carboxylate reductase family.</text>
</comment>
<dbReference type="GO" id="GO:0005737">
    <property type="term" value="C:cytoplasm"/>
    <property type="evidence" value="ECO:0007669"/>
    <property type="project" value="UniProtKB-SubCell"/>
</dbReference>
<dbReference type="SUPFAM" id="SSF51735">
    <property type="entry name" value="NAD(P)-binding Rossmann-fold domains"/>
    <property type="match status" value="1"/>
</dbReference>
<dbReference type="OrthoDB" id="9805754at2"/>
<dbReference type="InterPro" id="IPR053790">
    <property type="entry name" value="P5CR-like_CS"/>
</dbReference>
<dbReference type="PROSITE" id="PS00521">
    <property type="entry name" value="P5CR"/>
    <property type="match status" value="1"/>
</dbReference>
<dbReference type="Pfam" id="PF03807">
    <property type="entry name" value="F420_oxidored"/>
    <property type="match status" value="1"/>
</dbReference>
<comment type="catalytic activity">
    <reaction evidence="4">
        <text>L-proline + NAD(+) = (S)-1-pyrroline-5-carboxylate + NADH + 2 H(+)</text>
        <dbReference type="Rhea" id="RHEA:14105"/>
        <dbReference type="ChEBI" id="CHEBI:15378"/>
        <dbReference type="ChEBI" id="CHEBI:17388"/>
        <dbReference type="ChEBI" id="CHEBI:57540"/>
        <dbReference type="ChEBI" id="CHEBI:57945"/>
        <dbReference type="ChEBI" id="CHEBI:60039"/>
        <dbReference type="EC" id="1.5.1.2"/>
    </reaction>
</comment>
<dbReference type="HOGENOM" id="CLU_042344_0_1_4"/>
<dbReference type="EC" id="1.5.1.2" evidence="4 5"/>
<evidence type="ECO:0000313" key="11">
    <source>
        <dbReference type="Proteomes" id="UP000001966"/>
    </source>
</evidence>
<dbReference type="InterPro" id="IPR008927">
    <property type="entry name" value="6-PGluconate_DH-like_C_sf"/>
</dbReference>
<evidence type="ECO:0000259" key="8">
    <source>
        <dbReference type="Pfam" id="PF03807"/>
    </source>
</evidence>
<dbReference type="AlphaFoldDB" id="Q0AE62"/>
<dbReference type="Proteomes" id="UP000001966">
    <property type="component" value="Chromosome"/>
</dbReference>
<evidence type="ECO:0000259" key="9">
    <source>
        <dbReference type="Pfam" id="PF14748"/>
    </source>
</evidence>
<dbReference type="NCBIfam" id="TIGR00112">
    <property type="entry name" value="proC"/>
    <property type="match status" value="1"/>
</dbReference>
<keyword evidence="2 4" id="KW-0521">NADP</keyword>
<dbReference type="PANTHER" id="PTHR11645">
    <property type="entry name" value="PYRROLINE-5-CARBOXYLATE REDUCTASE"/>
    <property type="match status" value="1"/>
</dbReference>
<gene>
    <name evidence="4" type="primary">proC</name>
    <name evidence="10" type="ordered locus">Neut_2148</name>
</gene>
<evidence type="ECO:0000313" key="10">
    <source>
        <dbReference type="EMBL" id="ABI60370.1"/>
    </source>
</evidence>
<dbReference type="Gene3D" id="3.40.50.720">
    <property type="entry name" value="NAD(P)-binding Rossmann-like Domain"/>
    <property type="match status" value="1"/>
</dbReference>
<dbReference type="InterPro" id="IPR029036">
    <property type="entry name" value="P5CR_dimer"/>
</dbReference>
<dbReference type="RefSeq" id="WP_011635167.1">
    <property type="nucleotide sequence ID" value="NC_008344.1"/>
</dbReference>
<dbReference type="KEGG" id="net:Neut_2148"/>
<evidence type="ECO:0000256" key="4">
    <source>
        <dbReference type="HAMAP-Rule" id="MF_01925"/>
    </source>
</evidence>
<organism evidence="10 11">
    <name type="scientific">Nitrosomonas eutropha (strain DSM 101675 / C91 / Nm57)</name>
    <dbReference type="NCBI Taxonomy" id="335283"/>
    <lineage>
        <taxon>Bacteria</taxon>
        <taxon>Pseudomonadati</taxon>
        <taxon>Pseudomonadota</taxon>
        <taxon>Betaproteobacteria</taxon>
        <taxon>Nitrosomonadales</taxon>
        <taxon>Nitrosomonadaceae</taxon>
        <taxon>Nitrosomonas</taxon>
    </lineage>
</organism>
<accession>Q0AE62</accession>
<feature type="binding site" evidence="6">
    <location>
        <begin position="67"/>
        <end position="70"/>
    </location>
    <ligand>
        <name>NADP(+)</name>
        <dbReference type="ChEBI" id="CHEBI:58349"/>
    </ligand>
</feature>
<dbReference type="EMBL" id="CP000450">
    <property type="protein sequence ID" value="ABI60370.1"/>
    <property type="molecule type" value="Genomic_DNA"/>
</dbReference>
<keyword evidence="4 7" id="KW-0028">Amino-acid biosynthesis</keyword>
<dbReference type="FunFam" id="1.10.3730.10:FF:000001">
    <property type="entry name" value="Pyrroline-5-carboxylate reductase"/>
    <property type="match status" value="1"/>
</dbReference>
<feature type="binding site" evidence="6">
    <location>
        <begin position="6"/>
        <end position="11"/>
    </location>
    <ligand>
        <name>NADP(+)</name>
        <dbReference type="ChEBI" id="CHEBI:58349"/>
    </ligand>
</feature>
<evidence type="ECO:0000256" key="1">
    <source>
        <dbReference type="ARBA" id="ARBA00005525"/>
    </source>
</evidence>
<keyword evidence="4 7" id="KW-0641">Proline biosynthesis</keyword>
<sequence>MNIAFIGGGNMAGAMIGGLIRHGHTPSQISVVEIDAQQQQRLVKEYGMTVTASIADGIRGSEIVVLAVKPQQLHAAVSESAQLFQGKLVISIAAGVRADDLSQWLNRHEFIIRAMPNTPALIGKGVTGLYALPRVDTRQKEQATRILAGIGTIVWVDEEAQLDAVTALSGCGPAYVFYFLEAMQQAGAELGLTADTAKQLAMQTFLGATYLAVQSDDTLATLRTRVTSKGGVTEQALLSMEQSDIRGAFIRAMHIANDRSREMGEMFRHT</sequence>
<name>Q0AE62_NITEC</name>
<dbReference type="PIRSF" id="PIRSF000193">
    <property type="entry name" value="Pyrrol-5-carb_rd"/>
    <property type="match status" value="1"/>
</dbReference>
<dbReference type="UniPathway" id="UPA00098">
    <property type="reaction ID" value="UER00361"/>
</dbReference>
<dbReference type="GO" id="GO:0055129">
    <property type="term" value="P:L-proline biosynthetic process"/>
    <property type="evidence" value="ECO:0007669"/>
    <property type="project" value="UniProtKB-UniRule"/>
</dbReference>
<dbReference type="HAMAP" id="MF_01925">
    <property type="entry name" value="P5C_reductase"/>
    <property type="match status" value="1"/>
</dbReference>